<dbReference type="PANTHER" id="PTHR13847">
    <property type="entry name" value="SARCOSINE DEHYDROGENASE-RELATED"/>
    <property type="match status" value="1"/>
</dbReference>
<sequence>MKVDYFIVGLGLAGIAFCEQLRKANKSFLVFDNNSQQASLVAAGMYNPVILKRFTEVWMAKEQLALAKPYYKELESLLDVKLDHKLKLYRRFASIEEQNIWFTASDKPNLEPYLSTTLVSNTNPQIDAPHNLGEVFEAGRVDTTVLISNYKTYLKSHSQLLSDGFQYEALQIDAETLQYKNHEANHIVFCEGFGLKQNPFFNYLPLDGTKGEVLTVKVPDLKIDYALKSSVFIMPNSDEDYYVGATYNRFDKTNNPTEEGKAQLSSKLKTFLKAPFEVVSHKAGVRPTVNDRRPLVGTHSKHENLHVLNGLGSRGVMISPYAAKQLFNFIENKQPLNPEISITRYTS</sequence>
<gene>
    <name evidence="2" type="ORF">ES675_05875</name>
</gene>
<reference evidence="2 3" key="1">
    <citation type="submission" date="2019-08" db="EMBL/GenBank/DDBJ databases">
        <title>Genomes of Antarctic Bizionia species.</title>
        <authorList>
            <person name="Bowman J.P."/>
        </authorList>
    </citation>
    <scope>NUCLEOTIDE SEQUENCE [LARGE SCALE GENOMIC DNA]</scope>
    <source>
        <strain evidence="2 3">APA-1</strain>
    </source>
</reference>
<name>A0A5D0R2C2_9FLAO</name>
<dbReference type="OrthoDB" id="214253at2"/>
<dbReference type="SUPFAM" id="SSF54373">
    <property type="entry name" value="FAD-linked reductases, C-terminal domain"/>
    <property type="match status" value="1"/>
</dbReference>
<accession>A0A5D0R2C2</accession>
<dbReference type="InterPro" id="IPR036188">
    <property type="entry name" value="FAD/NAD-bd_sf"/>
</dbReference>
<dbReference type="SUPFAM" id="SSF51971">
    <property type="entry name" value="Nucleotide-binding domain"/>
    <property type="match status" value="1"/>
</dbReference>
<proteinExistence type="predicted"/>
<dbReference type="GO" id="GO:0005737">
    <property type="term" value="C:cytoplasm"/>
    <property type="evidence" value="ECO:0007669"/>
    <property type="project" value="TreeGrafter"/>
</dbReference>
<feature type="domain" description="FAD dependent oxidoreductase" evidence="1">
    <location>
        <begin position="4"/>
        <end position="326"/>
    </location>
</feature>
<comment type="caution">
    <text evidence="2">The sequence shown here is derived from an EMBL/GenBank/DDBJ whole genome shotgun (WGS) entry which is preliminary data.</text>
</comment>
<dbReference type="Gene3D" id="3.50.50.60">
    <property type="entry name" value="FAD/NAD(P)-binding domain"/>
    <property type="match status" value="1"/>
</dbReference>
<evidence type="ECO:0000313" key="3">
    <source>
        <dbReference type="Proteomes" id="UP000324358"/>
    </source>
</evidence>
<keyword evidence="3" id="KW-1185">Reference proteome</keyword>
<dbReference type="Proteomes" id="UP000324358">
    <property type="component" value="Unassembled WGS sequence"/>
</dbReference>
<evidence type="ECO:0000259" key="1">
    <source>
        <dbReference type="Pfam" id="PF01266"/>
    </source>
</evidence>
<dbReference type="EMBL" id="VSKL01000001">
    <property type="protein sequence ID" value="TYB75647.1"/>
    <property type="molecule type" value="Genomic_DNA"/>
</dbReference>
<protein>
    <submittedName>
        <fullName evidence="2">FAD-dependent oxidoreductase</fullName>
    </submittedName>
</protein>
<dbReference type="InterPro" id="IPR006076">
    <property type="entry name" value="FAD-dep_OxRdtase"/>
</dbReference>
<dbReference type="RefSeq" id="WP_066256276.1">
    <property type="nucleotide sequence ID" value="NZ_VSKL01000001.1"/>
</dbReference>
<dbReference type="Gene3D" id="3.30.9.10">
    <property type="entry name" value="D-Amino Acid Oxidase, subunit A, domain 2"/>
    <property type="match status" value="1"/>
</dbReference>
<dbReference type="Pfam" id="PF01266">
    <property type="entry name" value="DAO"/>
    <property type="match status" value="1"/>
</dbReference>
<dbReference type="AlphaFoldDB" id="A0A5D0R2C2"/>
<evidence type="ECO:0000313" key="2">
    <source>
        <dbReference type="EMBL" id="TYB75647.1"/>
    </source>
</evidence>
<organism evidence="2 3">
    <name type="scientific">Bizionia algoritergicola</name>
    <dbReference type="NCBI Taxonomy" id="291187"/>
    <lineage>
        <taxon>Bacteria</taxon>
        <taxon>Pseudomonadati</taxon>
        <taxon>Bacteroidota</taxon>
        <taxon>Flavobacteriia</taxon>
        <taxon>Flavobacteriales</taxon>
        <taxon>Flavobacteriaceae</taxon>
        <taxon>Bizionia</taxon>
    </lineage>
</organism>